<proteinExistence type="predicted"/>
<evidence type="ECO:0000256" key="1">
    <source>
        <dbReference type="SAM" id="MobiDB-lite"/>
    </source>
</evidence>
<feature type="non-terminal residue" evidence="2">
    <location>
        <position position="274"/>
    </location>
</feature>
<keyword evidence="3" id="KW-1185">Reference proteome</keyword>
<dbReference type="AlphaFoldDB" id="A0A136IJ39"/>
<organism evidence="2 3">
    <name type="scientific">Microdochium bolleyi</name>
    <dbReference type="NCBI Taxonomy" id="196109"/>
    <lineage>
        <taxon>Eukaryota</taxon>
        <taxon>Fungi</taxon>
        <taxon>Dikarya</taxon>
        <taxon>Ascomycota</taxon>
        <taxon>Pezizomycotina</taxon>
        <taxon>Sordariomycetes</taxon>
        <taxon>Xylariomycetidae</taxon>
        <taxon>Xylariales</taxon>
        <taxon>Microdochiaceae</taxon>
        <taxon>Microdochium</taxon>
    </lineage>
</organism>
<dbReference type="STRING" id="196109.A0A136IJ39"/>
<dbReference type="OrthoDB" id="4777547at2759"/>
<feature type="region of interest" description="Disordered" evidence="1">
    <location>
        <begin position="23"/>
        <end position="50"/>
    </location>
</feature>
<protein>
    <submittedName>
        <fullName evidence="2">Uncharacterized protein</fullName>
    </submittedName>
</protein>
<sequence length="274" mass="31770">MPSDAYPDPWQNDYEWPVHELDDYESPQISAARPADHGQGIAETPSIESQTSVTSKLPLIRLEDWVEEKSYDEHPPTCIHYSIEWKLTVDGRVVPGSKDSEQNLVLAPGDYWEKTLRRKLDKLLKKKLASNRSYRPDDTTVVVHVQDRSERDLVKRFDELDIEWPILEQQLLLWSNLFRAGRRLRIEITFNYIQTSGGAGVTSKRGTKRGFASTSERMLAQRDMYIAAEEGSSEQPSICQQVYATFRCPGPPCHVRPYCWQDRDTKKRYRLKTH</sequence>
<dbReference type="EMBL" id="KQ964306">
    <property type="protein sequence ID" value="KXJ84971.1"/>
    <property type="molecule type" value="Genomic_DNA"/>
</dbReference>
<evidence type="ECO:0000313" key="2">
    <source>
        <dbReference type="EMBL" id="KXJ84971.1"/>
    </source>
</evidence>
<name>A0A136IJ39_9PEZI</name>
<gene>
    <name evidence="2" type="ORF">Micbo1qcDRAFT_169793</name>
</gene>
<evidence type="ECO:0000313" key="3">
    <source>
        <dbReference type="Proteomes" id="UP000070501"/>
    </source>
</evidence>
<accession>A0A136IJ39</accession>
<dbReference type="InParanoid" id="A0A136IJ39"/>
<reference evidence="3" key="1">
    <citation type="submission" date="2016-02" db="EMBL/GenBank/DDBJ databases">
        <title>Draft genome sequence of Microdochium bolleyi, a fungal endophyte of beachgrass.</title>
        <authorList>
            <consortium name="DOE Joint Genome Institute"/>
            <person name="David A.S."/>
            <person name="May G."/>
            <person name="Haridas S."/>
            <person name="Lim J."/>
            <person name="Wang M."/>
            <person name="Labutti K."/>
            <person name="Lipzen A."/>
            <person name="Barry K."/>
            <person name="Grigoriev I.V."/>
        </authorList>
    </citation>
    <scope>NUCLEOTIDE SEQUENCE [LARGE SCALE GENOMIC DNA]</scope>
    <source>
        <strain evidence="3">J235TASD1</strain>
    </source>
</reference>
<dbReference type="Proteomes" id="UP000070501">
    <property type="component" value="Unassembled WGS sequence"/>
</dbReference>